<dbReference type="PATRIC" id="fig|281309.8.peg.2399"/>
<organism evidence="1 2">
    <name type="scientific">Bacillus thuringiensis subsp. konkukian (strain 97-27)</name>
    <dbReference type="NCBI Taxonomy" id="281309"/>
    <lineage>
        <taxon>Bacteria</taxon>
        <taxon>Bacillati</taxon>
        <taxon>Bacillota</taxon>
        <taxon>Bacilli</taxon>
        <taxon>Bacillales</taxon>
        <taxon>Bacillaceae</taxon>
        <taxon>Bacillus</taxon>
        <taxon>Bacillus cereus group</taxon>
    </lineage>
</organism>
<gene>
    <name evidence="1" type="ordered locus">BT9727_2270</name>
</gene>
<dbReference type="AlphaFoldDB" id="Q6HIN0"/>
<accession>Q6HIN0</accession>
<evidence type="ECO:0000313" key="2">
    <source>
        <dbReference type="Proteomes" id="UP000001301"/>
    </source>
</evidence>
<reference evidence="1 2" key="1">
    <citation type="journal article" date="2006" name="J. Bacteriol.">
        <title>Pathogenomic sequence analysis of Bacillus cereus and Bacillus thuringiensis isolates closely related to Bacillus anthracis.</title>
        <authorList>
            <person name="Han C.S."/>
            <person name="Xie G."/>
            <person name="Challacombe J.F."/>
            <person name="Altherr M.R."/>
            <person name="Bhotika S.S."/>
            <person name="Brown N."/>
            <person name="Bruce D."/>
            <person name="Campbell C.S."/>
            <person name="Campbell M.L."/>
            <person name="Chen J."/>
            <person name="Chertkov O."/>
            <person name="Cleland C."/>
            <person name="Dimitrijevic M."/>
            <person name="Doggett N.A."/>
            <person name="Fawcett J.J."/>
            <person name="Glavina T."/>
            <person name="Goodwin L.A."/>
            <person name="Green L.D."/>
            <person name="Hill K.K."/>
            <person name="Hitchcock P."/>
            <person name="Jackson P.J."/>
            <person name="Keim P."/>
            <person name="Kewalramani A.R."/>
            <person name="Longmire J."/>
            <person name="Lucas S."/>
            <person name="Malfatti S."/>
            <person name="McMurry K."/>
            <person name="Meincke L.J."/>
            <person name="Misra M."/>
            <person name="Moseman B.L."/>
            <person name="Mundt M."/>
            <person name="Munk A.C."/>
            <person name="Okinaka R.T."/>
            <person name="Parson-Quintana B."/>
            <person name="Reilly L.P."/>
            <person name="Richardson P."/>
            <person name="Robinson D.L."/>
            <person name="Rubin E."/>
            <person name="Saunders E."/>
            <person name="Tapia R."/>
            <person name="Tesmer J.G."/>
            <person name="Thayer N."/>
            <person name="Thompson L.S."/>
            <person name="Tice H."/>
            <person name="Ticknor L.O."/>
            <person name="Wills P.L."/>
            <person name="Brettin T.S."/>
            <person name="Gilna P."/>
        </authorList>
    </citation>
    <scope>NUCLEOTIDE SEQUENCE [LARGE SCALE GENOMIC DNA]</scope>
    <source>
        <strain evidence="1 2">97-27</strain>
    </source>
</reference>
<dbReference type="KEGG" id="btk:BT9727_2270"/>
<name>Q6HIN0_BACHK</name>
<dbReference type="Proteomes" id="UP000001301">
    <property type="component" value="Chromosome"/>
</dbReference>
<protein>
    <submittedName>
        <fullName evidence="1">Uncharacterized protein</fullName>
    </submittedName>
</protein>
<sequence>MALFLFVYNKDDGKKKTKISFTVFKTYKGNFYSPKPVEQGYYNHVVIQEQVQLTYGQYLIEKNREQAIRTSPSDDDTNYEKINWYNDMKTSFANKELADLVKGICNFVSFVRWELEMHNCHPYWEIAYYDDEDNVA</sequence>
<evidence type="ECO:0000313" key="1">
    <source>
        <dbReference type="EMBL" id="AAT59920.1"/>
    </source>
</evidence>
<dbReference type="HOGENOM" id="CLU_1871213_0_0_9"/>
<dbReference type="EMBL" id="AE017355">
    <property type="protein sequence ID" value="AAT59920.1"/>
    <property type="molecule type" value="Genomic_DNA"/>
</dbReference>
<proteinExistence type="predicted"/>